<protein>
    <submittedName>
        <fullName evidence="1">Uncharacterized protein</fullName>
    </submittedName>
</protein>
<dbReference type="AlphaFoldDB" id="A0A6C0IYG6"/>
<evidence type="ECO:0000313" key="1">
    <source>
        <dbReference type="EMBL" id="QHT98082.1"/>
    </source>
</evidence>
<sequence length="112" mass="12403">MVLSPVPDRDWTDPVWNITIPHSEENILTSLRLKNERGRGCHKVEDPALQQFFVSTTTNILSKLSESESAKIDFESISSSCDLKGVNVTINQCTVSSTPPPCACGRAVFFVY</sequence>
<organism evidence="1">
    <name type="scientific">viral metagenome</name>
    <dbReference type="NCBI Taxonomy" id="1070528"/>
    <lineage>
        <taxon>unclassified sequences</taxon>
        <taxon>metagenomes</taxon>
        <taxon>organismal metagenomes</taxon>
    </lineage>
</organism>
<reference evidence="1" key="1">
    <citation type="journal article" date="2020" name="Nature">
        <title>Giant virus diversity and host interactions through global metagenomics.</title>
        <authorList>
            <person name="Schulz F."/>
            <person name="Roux S."/>
            <person name="Paez-Espino D."/>
            <person name="Jungbluth S."/>
            <person name="Walsh D.A."/>
            <person name="Denef V.J."/>
            <person name="McMahon K.D."/>
            <person name="Konstantinidis K.T."/>
            <person name="Eloe-Fadrosh E.A."/>
            <person name="Kyrpides N.C."/>
            <person name="Woyke T."/>
        </authorList>
    </citation>
    <scope>NUCLEOTIDE SEQUENCE</scope>
    <source>
        <strain evidence="1">GVMAG-M-3300025626-8</strain>
    </source>
</reference>
<dbReference type="EMBL" id="MN740287">
    <property type="protein sequence ID" value="QHT98082.1"/>
    <property type="molecule type" value="Genomic_DNA"/>
</dbReference>
<proteinExistence type="predicted"/>
<accession>A0A6C0IYG6</accession>
<name>A0A6C0IYG6_9ZZZZ</name>